<comment type="similarity">
    <text evidence="2">Belongs to the glycosyltransferase 41 family. O-GlcNAc transferase subfamily.</text>
</comment>
<evidence type="ECO:0000313" key="10">
    <source>
        <dbReference type="EMBL" id="TWO67842.1"/>
    </source>
</evidence>
<dbReference type="EMBL" id="VOBQ01000022">
    <property type="protein sequence ID" value="TWO67842.1"/>
    <property type="molecule type" value="Genomic_DNA"/>
</dbReference>
<dbReference type="GO" id="GO:0097363">
    <property type="term" value="F:protein O-acetylglucosaminyltransferase activity"/>
    <property type="evidence" value="ECO:0007669"/>
    <property type="project" value="UniProtKB-EC"/>
</dbReference>
<dbReference type="SUPFAM" id="SSF48452">
    <property type="entry name" value="TPR-like"/>
    <property type="match status" value="1"/>
</dbReference>
<evidence type="ECO:0000256" key="7">
    <source>
        <dbReference type="ARBA" id="ARBA00022803"/>
    </source>
</evidence>
<evidence type="ECO:0000256" key="4">
    <source>
        <dbReference type="ARBA" id="ARBA00022676"/>
    </source>
</evidence>
<comment type="caution">
    <text evidence="10">The sequence shown here is derived from an EMBL/GenBank/DDBJ whole genome shotgun (WGS) entry which is preliminary data.</text>
</comment>
<gene>
    <name evidence="10" type="ORF">FN976_24730</name>
</gene>
<dbReference type="Pfam" id="PF13424">
    <property type="entry name" value="TPR_12"/>
    <property type="match status" value="1"/>
</dbReference>
<keyword evidence="6" id="KW-0677">Repeat</keyword>
<feature type="domain" description="O-GlcNAc transferase C-terminal" evidence="9">
    <location>
        <begin position="260"/>
        <end position="400"/>
    </location>
</feature>
<dbReference type="Proteomes" id="UP000318199">
    <property type="component" value="Unassembled WGS sequence"/>
</dbReference>
<evidence type="ECO:0000256" key="6">
    <source>
        <dbReference type="ARBA" id="ARBA00022737"/>
    </source>
</evidence>
<accession>A0A562ZGY8</accession>
<feature type="domain" description="O-GlcNAc transferase C-terminal" evidence="9">
    <location>
        <begin position="431"/>
        <end position="605"/>
    </location>
</feature>
<keyword evidence="11" id="KW-1185">Reference proteome</keyword>
<feature type="repeat" description="TPR" evidence="8">
    <location>
        <begin position="178"/>
        <end position="211"/>
    </location>
</feature>
<evidence type="ECO:0000256" key="1">
    <source>
        <dbReference type="ARBA" id="ARBA00004922"/>
    </source>
</evidence>
<feature type="repeat" description="TPR" evidence="8">
    <location>
        <begin position="42"/>
        <end position="75"/>
    </location>
</feature>
<dbReference type="Gene3D" id="3.40.50.11380">
    <property type="match status" value="1"/>
</dbReference>
<evidence type="ECO:0000256" key="3">
    <source>
        <dbReference type="ARBA" id="ARBA00011970"/>
    </source>
</evidence>
<dbReference type="InterPro" id="IPR011990">
    <property type="entry name" value="TPR-like_helical_dom_sf"/>
</dbReference>
<dbReference type="InterPro" id="IPR029489">
    <property type="entry name" value="OGT/SEC/SPY_C"/>
</dbReference>
<dbReference type="SMART" id="SM00028">
    <property type="entry name" value="TPR"/>
    <property type="match status" value="5"/>
</dbReference>
<evidence type="ECO:0000256" key="8">
    <source>
        <dbReference type="PROSITE-ProRule" id="PRU00339"/>
    </source>
</evidence>
<dbReference type="Pfam" id="PF13432">
    <property type="entry name" value="TPR_16"/>
    <property type="match status" value="1"/>
</dbReference>
<dbReference type="AlphaFoldDB" id="A0A562ZGY8"/>
<protein>
    <recommendedName>
        <fullName evidence="3">protein O-GlcNAc transferase</fullName>
        <ecNumber evidence="3">2.4.1.255</ecNumber>
    </recommendedName>
</protein>
<dbReference type="PROSITE" id="PS50005">
    <property type="entry name" value="TPR"/>
    <property type="match status" value="4"/>
</dbReference>
<evidence type="ECO:0000259" key="9">
    <source>
        <dbReference type="Pfam" id="PF13844"/>
    </source>
</evidence>
<proteinExistence type="inferred from homology"/>
<dbReference type="Gene3D" id="1.25.40.10">
    <property type="entry name" value="Tetratricopeptide repeat domain"/>
    <property type="match status" value="2"/>
</dbReference>
<evidence type="ECO:0000256" key="5">
    <source>
        <dbReference type="ARBA" id="ARBA00022679"/>
    </source>
</evidence>
<organism evidence="10 11">
    <name type="scientific">Caenimonas sedimenti</name>
    <dbReference type="NCBI Taxonomy" id="2596921"/>
    <lineage>
        <taxon>Bacteria</taxon>
        <taxon>Pseudomonadati</taxon>
        <taxon>Pseudomonadota</taxon>
        <taxon>Betaproteobacteria</taxon>
        <taxon>Burkholderiales</taxon>
        <taxon>Comamonadaceae</taxon>
        <taxon>Caenimonas</taxon>
    </lineage>
</organism>
<sequence length="621" mass="68129">MNAPLAPSPDETRRAVGLFQADALAELEPLARGFTQRYAQHPLGWMLLGALLKKQGRLPEALAPMQRAAELLPDKAELHNNLGSTYQGLQRFEEAEACYRRALVAQPAHFDALYNLAQLQSGLNRLPEAEANYLAALRLNPDDAQACFSLAVVLAWQERWIDAEPWYRRAIALKPGSAMVHDTLGHALLEQGRALDALAEGRRALEIDPDSMQLLSNFLFTANYAPATEATGLRPQARRFGELAALAAPRPYTTWRCDAQPKLLRVGLVSGDFRRHAVATFLQSVLAHADAHGVELVAYSTNAHEDDVTAALKPRFARWRSIATSSLADAAKAIRDDGVHILIDLAGHTGHHRLDVFAQAPAPVQVSWLGSIASTGVRQIRHVLTDPHATQPGDAVHFAEQPWALPESWACYAPPGGDQPVHPLPARANGFITFGSFNNLPKLSEPTVRTWAAVLQAVPGAHLYLKNRQLGSPGMQAQVRARFEAHGIAAERMTLQGPVASTAGHLSEYSKLDIALDPFPYPGCTTSVEAHYMGVPVLTLRGSGALLRLGESIARNLGLEDWIASDEADYVEKAVRAARDLDRLEQLRRELRPRMEASALLNAPRWAGGFFAALWEMWRRR</sequence>
<dbReference type="SUPFAM" id="SSF53756">
    <property type="entry name" value="UDP-Glycosyltransferase/glycogen phosphorylase"/>
    <property type="match status" value="1"/>
</dbReference>
<name>A0A562ZGY8_9BURK</name>
<feature type="repeat" description="TPR" evidence="8">
    <location>
        <begin position="110"/>
        <end position="143"/>
    </location>
</feature>
<evidence type="ECO:0000256" key="2">
    <source>
        <dbReference type="ARBA" id="ARBA00005386"/>
    </source>
</evidence>
<dbReference type="Pfam" id="PF13844">
    <property type="entry name" value="Glyco_transf_41"/>
    <property type="match status" value="2"/>
</dbReference>
<feature type="repeat" description="TPR" evidence="8">
    <location>
        <begin position="76"/>
        <end position="109"/>
    </location>
</feature>
<dbReference type="PANTHER" id="PTHR44835">
    <property type="entry name" value="UDP-N-ACETYLGLUCOSAMINE--PEPTIDE N-ACETYLGLUCOSAMINYLTRANSFERASE SPINDLY-RELATED"/>
    <property type="match status" value="1"/>
</dbReference>
<comment type="pathway">
    <text evidence="1">Protein modification; protein glycosylation.</text>
</comment>
<dbReference type="OrthoDB" id="101857at2"/>
<dbReference type="EC" id="2.4.1.255" evidence="3"/>
<reference evidence="10 11" key="1">
    <citation type="submission" date="2019-07" db="EMBL/GenBank/DDBJ databases">
        <title>Caenimonas sedimenti sp. nov., isolated from activated sludge.</title>
        <authorList>
            <person name="Xu J."/>
        </authorList>
    </citation>
    <scope>NUCLEOTIDE SEQUENCE [LARGE SCALE GENOMIC DNA]</scope>
    <source>
        <strain evidence="10 11">HX-9-20</strain>
    </source>
</reference>
<dbReference type="InterPro" id="IPR019734">
    <property type="entry name" value="TPR_rpt"/>
</dbReference>
<keyword evidence="7 8" id="KW-0802">TPR repeat</keyword>
<keyword evidence="4" id="KW-0328">Glycosyltransferase</keyword>
<dbReference type="InterPro" id="IPR051939">
    <property type="entry name" value="Glycosyltr_41/O-GlcNAc_trsf"/>
</dbReference>
<evidence type="ECO:0000313" key="11">
    <source>
        <dbReference type="Proteomes" id="UP000318199"/>
    </source>
</evidence>
<dbReference type="Gene3D" id="3.40.50.2000">
    <property type="entry name" value="Glycogen Phosphorylase B"/>
    <property type="match status" value="1"/>
</dbReference>
<dbReference type="RefSeq" id="WP_145895979.1">
    <property type="nucleotide sequence ID" value="NZ_VOBQ01000022.1"/>
</dbReference>
<keyword evidence="5" id="KW-0808">Transferase</keyword>
<dbReference type="PANTHER" id="PTHR44835:SF1">
    <property type="entry name" value="PROTEIN O-GLCNAC TRANSFERASE"/>
    <property type="match status" value="1"/>
</dbReference>